<evidence type="ECO:0000256" key="6">
    <source>
        <dbReference type="ARBA" id="ARBA00022759"/>
    </source>
</evidence>
<dbReference type="InterPro" id="IPR004042">
    <property type="entry name" value="Intein_endonuc_central"/>
</dbReference>
<feature type="domain" description="DOD-type homing endonuclease" evidence="20">
    <location>
        <begin position="271"/>
        <end position="440"/>
    </location>
</feature>
<keyword evidence="3" id="KW-0540">Nuclease</keyword>
<evidence type="ECO:0000256" key="5">
    <source>
        <dbReference type="ARBA" id="ARBA00022741"/>
    </source>
</evidence>
<dbReference type="FunFam" id="3.90.1860.10:FF:000001">
    <property type="entry name" value="tRNA-splicing ligase RtcB homolog"/>
    <property type="match status" value="1"/>
</dbReference>
<keyword evidence="9" id="KW-0068">Autocatalytic cleavage</keyword>
<comment type="subunit">
    <text evidence="19">Monomer.</text>
</comment>
<evidence type="ECO:0000259" key="20">
    <source>
        <dbReference type="PROSITE" id="PS50819"/>
    </source>
</evidence>
<dbReference type="GO" id="GO:0046872">
    <property type="term" value="F:metal ion binding"/>
    <property type="evidence" value="ECO:0007669"/>
    <property type="project" value="UniProtKB-UniRule"/>
</dbReference>
<feature type="binding site" evidence="17">
    <location>
        <begin position="924"/>
        <end position="927"/>
    </location>
    <ligand>
        <name>GMP</name>
        <dbReference type="ChEBI" id="CHEBI:58115"/>
    </ligand>
</feature>
<keyword evidence="8" id="KW-0378">Hydrolase</keyword>
<name>A0A2J0LEX2_9BACT</name>
<dbReference type="InterPro" id="IPR006142">
    <property type="entry name" value="INTEIN"/>
</dbReference>
<dbReference type="CDD" id="cd00081">
    <property type="entry name" value="Hint"/>
    <property type="match status" value="2"/>
</dbReference>
<keyword evidence="12 17" id="KW-0342">GTP-binding</keyword>
<dbReference type="Gene3D" id="3.10.28.10">
    <property type="entry name" value="Homing endonucleases"/>
    <property type="match status" value="1"/>
</dbReference>
<evidence type="ECO:0000256" key="9">
    <source>
        <dbReference type="ARBA" id="ARBA00022813"/>
    </source>
</evidence>
<comment type="caution">
    <text evidence="21">The sequence shown here is derived from an EMBL/GenBank/DDBJ whole genome shotgun (WGS) entry which is preliminary data.</text>
</comment>
<feature type="binding site" evidence="18">
    <location>
        <position position="107"/>
    </location>
    <ligand>
        <name>Mn(2+)</name>
        <dbReference type="ChEBI" id="CHEBI:29035"/>
        <label>1</label>
    </ligand>
</feature>
<dbReference type="PANTHER" id="PTHR11118:SF1">
    <property type="entry name" value="RNA-SPLICING LIGASE RTCB HOMOLOG"/>
    <property type="match status" value="1"/>
</dbReference>
<dbReference type="PROSITE" id="PS01288">
    <property type="entry name" value="UPF0027"/>
    <property type="match status" value="1"/>
</dbReference>
<dbReference type="SUPFAM" id="SSF51294">
    <property type="entry name" value="Hedgehog/intein (Hint) domain"/>
    <property type="match status" value="1"/>
</dbReference>
<evidence type="ECO:0000256" key="10">
    <source>
        <dbReference type="ARBA" id="ARBA00022886"/>
    </source>
</evidence>
<evidence type="ECO:0000256" key="13">
    <source>
        <dbReference type="ARBA" id="ARBA00023211"/>
    </source>
</evidence>
<dbReference type="InterPro" id="IPR030934">
    <property type="entry name" value="Intein_C"/>
</dbReference>
<dbReference type="InterPro" id="IPR003587">
    <property type="entry name" value="Hint_dom_N"/>
</dbReference>
<feature type="binding site" evidence="17">
    <location>
        <begin position="899"/>
        <end position="902"/>
    </location>
    <ligand>
        <name>GMP</name>
        <dbReference type="ChEBI" id="CHEBI:58115"/>
    </ligand>
</feature>
<keyword evidence="13 18" id="KW-0464">Manganese</keyword>
<dbReference type="Proteomes" id="UP000231267">
    <property type="component" value="Unassembled WGS sequence"/>
</dbReference>
<sequence>MEKGLRMPDVWSGNLEKIDEFRWRIPKSYKNGMRVDGVIYANEALIEDIRHDKAPEQVANVAFLPGIVKYSLAMPDIHWGYGFSIGGVAATDIENGGVISPGGVGYDINCLPAFTNILSELGYKRKIKDFEKCFSEEVLKCMNFSKEKEESTKIKAFLKQKPKNKILNIITKTGKQITATEDHPFYTKDGMKPIGKLKLCDEIATYSFEGIDYKDPSSDVIVGQEDIRKILLNSGITSKGNATKQILTYLDKKEILPIRYNSAQLPYLLKIMGYCLGDGSIHFVSKTKNGVTCFYGKKEDLDQVRADIEKIGFKASLYSRDRHHKIKTAYSTYEFDRQEDWLKVASTGFAALLIALGVPSGNKCRQAYNIPKWLFRAPLWQKRLFLAGFFGAEMSSPKTLTGHGYNFYCPTVSMNKTEENIENGRRFLNDIRHLLVEFDIDSHEISQRKEFVNKNDIVPYRLRLMVSDQTENLINLYSKIGFEYNKKRAFLANAAIGYLRLKKRILNERKQAVTLAPKLKYEKNWETSTVYNGLSSEYVSQRFIERSLYEVTDREPRLWGEDLTFDEYIKIATEGLGQSGMAWDKIESVSEIEYDDYVYDFTVAHEHHNFIADGFVVSNCGVRLMRTDLTEAEVKPVLEKLVYGLFNNIPAGVGSKGDIKISEKQEQELLVEGAGWVVKHGYGASDDLEYTEERGAIKGADPSAVSERAYERGKKQSGTLGSGNHFIEVQVIDEVYDDKAAGIFDLKKNDITVMIHSGSRGLGYQVCDDYARGMMSCLLKYNINVPDKQLACAPVNSKEGKEYLGAMRSAANYAWANRQCLMHLTRNVFEKIFNKPWHKLGMFLIYDVAHNIAKIEKHDVDGKEKLLCVHRKGATRAFGPGHPDLPVKYKKIGQPVIIPGDMGRNSYLLVGTEKAKETFFSTCHGAGRVMSRTEAINRAKNRSISQELAKKGIIVKATGRDSLAEEMPDAYKDVNDVVNVVAGAGIAKRVCKMRPLGVIKG</sequence>
<dbReference type="GO" id="GO:0170057">
    <property type="term" value="F:RNA ligase (GTP) activity"/>
    <property type="evidence" value="ECO:0007669"/>
    <property type="project" value="UniProtKB-EC"/>
</dbReference>
<dbReference type="GO" id="GO:0003972">
    <property type="term" value="F:RNA ligase (ATP) activity"/>
    <property type="evidence" value="ECO:0007669"/>
    <property type="project" value="TreeGrafter"/>
</dbReference>
<dbReference type="GO" id="GO:0006396">
    <property type="term" value="P:RNA processing"/>
    <property type="evidence" value="ECO:0007669"/>
    <property type="project" value="InterPro"/>
</dbReference>
<comment type="catalytic activity">
    <reaction evidence="15">
        <text>a 3'-end 2',3'-cyclophospho-ribonucleotide-RNA + a 5'-end dephospho-ribonucleoside-RNA + GTP + H2O = a ribonucleotidyl-ribonucleotide-RNA + GMP + diphosphate + H(+)</text>
        <dbReference type="Rhea" id="RHEA:68080"/>
        <dbReference type="Rhea" id="RHEA-COMP:10464"/>
        <dbReference type="Rhea" id="RHEA-COMP:13936"/>
        <dbReference type="Rhea" id="RHEA-COMP:17355"/>
        <dbReference type="ChEBI" id="CHEBI:15377"/>
        <dbReference type="ChEBI" id="CHEBI:15378"/>
        <dbReference type="ChEBI" id="CHEBI:33019"/>
        <dbReference type="ChEBI" id="CHEBI:37565"/>
        <dbReference type="ChEBI" id="CHEBI:58115"/>
        <dbReference type="ChEBI" id="CHEBI:83064"/>
        <dbReference type="ChEBI" id="CHEBI:138284"/>
        <dbReference type="ChEBI" id="CHEBI:173118"/>
        <dbReference type="EC" id="6.5.1.8"/>
    </reaction>
</comment>
<dbReference type="GO" id="GO:0042245">
    <property type="term" value="P:RNA repair"/>
    <property type="evidence" value="ECO:0007669"/>
    <property type="project" value="UniProtKB-KW"/>
</dbReference>
<dbReference type="InterPro" id="IPR027434">
    <property type="entry name" value="Homing_endonucl"/>
</dbReference>
<dbReference type="PROSITE" id="PS50818">
    <property type="entry name" value="INTEIN_C_TER"/>
    <property type="match status" value="1"/>
</dbReference>
<keyword evidence="2 19" id="KW-0436">Ligase</keyword>
<dbReference type="PROSITE" id="PS50817">
    <property type="entry name" value="INTEIN_N_TER"/>
    <property type="match status" value="1"/>
</dbReference>
<dbReference type="Pfam" id="PF01139">
    <property type="entry name" value="RtcB"/>
    <property type="match status" value="2"/>
</dbReference>
<keyword evidence="11" id="KW-0651">Protein splicing</keyword>
<feature type="binding site" evidence="17">
    <location>
        <begin position="724"/>
        <end position="728"/>
    </location>
    <ligand>
        <name>GMP</name>
        <dbReference type="ChEBI" id="CHEBI:58115"/>
    </ligand>
</feature>
<evidence type="ECO:0000256" key="4">
    <source>
        <dbReference type="ARBA" id="ARBA00022723"/>
    </source>
</evidence>
<evidence type="ECO:0000256" key="16">
    <source>
        <dbReference type="PIRSR" id="PIRSR601233-1"/>
    </source>
</evidence>
<feature type="binding site" evidence="18">
    <location>
        <position position="756"/>
    </location>
    <ligand>
        <name>Mn(2+)</name>
        <dbReference type="ChEBI" id="CHEBI:29035"/>
        <label>2</label>
    </ligand>
</feature>
<dbReference type="EMBL" id="PFGP01000081">
    <property type="protein sequence ID" value="PIW66415.1"/>
    <property type="molecule type" value="Genomic_DNA"/>
</dbReference>
<dbReference type="SUPFAM" id="SSF103365">
    <property type="entry name" value="Hypothetical protein PH1602"/>
    <property type="match status" value="2"/>
</dbReference>
<dbReference type="NCBIfam" id="TIGR01443">
    <property type="entry name" value="intein_Cterm"/>
    <property type="match status" value="1"/>
</dbReference>
<evidence type="ECO:0000256" key="12">
    <source>
        <dbReference type="ARBA" id="ARBA00023134"/>
    </source>
</evidence>
<keyword evidence="10" id="KW-0404">Intron homing</keyword>
<dbReference type="NCBIfam" id="TIGR01445">
    <property type="entry name" value="intein_Nterm"/>
    <property type="match status" value="1"/>
</dbReference>
<comment type="cofactor">
    <cofactor evidence="18 19">
        <name>Mn(2+)</name>
        <dbReference type="ChEBI" id="CHEBI:29035"/>
    </cofactor>
    <text evidence="18 19">Binds 2 manganese ions per subunit.</text>
</comment>
<accession>A0A2J0LEX2</accession>
<protein>
    <recommendedName>
        <fullName evidence="19">tRNA-splicing ligase RtcB</fullName>
        <ecNumber evidence="19">6.5.1.-</ecNumber>
    </recommendedName>
</protein>
<dbReference type="InterPro" id="IPR053454">
    <property type="entry name" value="RtcB_ligase"/>
</dbReference>
<evidence type="ECO:0000256" key="1">
    <source>
        <dbReference type="ARBA" id="ARBA00008071"/>
    </source>
</evidence>
<gene>
    <name evidence="19" type="primary">rtcB</name>
    <name evidence="21" type="ORF">COW11_03420</name>
</gene>
<dbReference type="SMART" id="SM00305">
    <property type="entry name" value="HintC"/>
    <property type="match status" value="1"/>
</dbReference>
<dbReference type="GO" id="GO:0004519">
    <property type="term" value="F:endonuclease activity"/>
    <property type="evidence" value="ECO:0007669"/>
    <property type="project" value="UniProtKB-KW"/>
</dbReference>
<dbReference type="InterPro" id="IPR003586">
    <property type="entry name" value="Hint_dom_C"/>
</dbReference>
<evidence type="ECO:0000256" key="15">
    <source>
        <dbReference type="ARBA" id="ARBA00049514"/>
    </source>
</evidence>
<feature type="binding site" evidence="17">
    <location>
        <position position="906"/>
    </location>
    <ligand>
        <name>GMP</name>
        <dbReference type="ChEBI" id="CHEBI:58115"/>
    </ligand>
</feature>
<feature type="active site" description="GMP-histidine intermediate" evidence="16">
    <location>
        <position position="924"/>
    </location>
</feature>
<evidence type="ECO:0000256" key="14">
    <source>
        <dbReference type="ARBA" id="ARBA00047746"/>
    </source>
</evidence>
<evidence type="ECO:0000313" key="22">
    <source>
        <dbReference type="Proteomes" id="UP000231267"/>
    </source>
</evidence>
<dbReference type="PANTHER" id="PTHR11118">
    <property type="entry name" value="RNA-SPLICING LIGASE RTCB HOMOLOG"/>
    <property type="match status" value="1"/>
</dbReference>
<comment type="similarity">
    <text evidence="1 19">Belongs to the RtcB family.</text>
</comment>
<dbReference type="AlphaFoldDB" id="A0A2J0LEX2"/>
<dbReference type="SMART" id="SM00306">
    <property type="entry name" value="HintN"/>
    <property type="match status" value="1"/>
</dbReference>
<feature type="binding site" evidence="17">
    <location>
        <begin position="850"/>
        <end position="851"/>
    </location>
    <ligand>
        <name>GMP</name>
        <dbReference type="ChEBI" id="CHEBI:58115"/>
    </ligand>
</feature>
<evidence type="ECO:0000256" key="8">
    <source>
        <dbReference type="ARBA" id="ARBA00022801"/>
    </source>
</evidence>
<dbReference type="InterPro" id="IPR036844">
    <property type="entry name" value="Hint_dom_sf"/>
</dbReference>
<proteinExistence type="inferred from homology"/>
<dbReference type="GO" id="GO:0006314">
    <property type="term" value="P:intron homing"/>
    <property type="evidence" value="ECO:0007669"/>
    <property type="project" value="UniProtKB-KW"/>
</dbReference>
<dbReference type="GO" id="GO:0016539">
    <property type="term" value="P:intein-mediated protein splicing"/>
    <property type="evidence" value="ECO:0007669"/>
    <property type="project" value="InterPro"/>
</dbReference>
<organism evidence="21 22">
    <name type="scientific">Candidatus Taenaricola geysiri</name>
    <dbReference type="NCBI Taxonomy" id="1974752"/>
    <lineage>
        <taxon>Bacteria</taxon>
        <taxon>Pseudomonadati</taxon>
        <taxon>Candidatus Omnitrophota</taxon>
        <taxon>Candidatus Taenaricola</taxon>
    </lineage>
</organism>
<comment type="catalytic activity">
    <reaction evidence="14">
        <text>a 3'-end 3'-phospho-ribonucleotide-RNA + a 5'-end dephospho-ribonucleoside-RNA + GTP = a ribonucleotidyl-ribonucleotide-RNA + GMP + diphosphate</text>
        <dbReference type="Rhea" id="RHEA:68076"/>
        <dbReference type="Rhea" id="RHEA-COMP:10463"/>
        <dbReference type="Rhea" id="RHEA-COMP:13936"/>
        <dbReference type="Rhea" id="RHEA-COMP:17355"/>
        <dbReference type="ChEBI" id="CHEBI:33019"/>
        <dbReference type="ChEBI" id="CHEBI:37565"/>
        <dbReference type="ChEBI" id="CHEBI:58115"/>
        <dbReference type="ChEBI" id="CHEBI:83062"/>
        <dbReference type="ChEBI" id="CHEBI:138284"/>
        <dbReference type="ChEBI" id="CHEBI:173118"/>
        <dbReference type="EC" id="6.5.1.8"/>
    </reaction>
</comment>
<dbReference type="SUPFAM" id="SSF55608">
    <property type="entry name" value="Homing endonucleases"/>
    <property type="match status" value="1"/>
</dbReference>
<keyword evidence="4 18" id="KW-0479">Metal-binding</keyword>
<dbReference type="GO" id="GO:0016787">
    <property type="term" value="F:hydrolase activity"/>
    <property type="evidence" value="ECO:0007669"/>
    <property type="project" value="UniProtKB-KW"/>
</dbReference>
<keyword evidence="7" id="KW-0692">RNA repair</keyword>
<evidence type="ECO:0000313" key="21">
    <source>
        <dbReference type="EMBL" id="PIW66415.1"/>
    </source>
</evidence>
<feature type="binding site" evidence="18">
    <location>
        <position position="850"/>
    </location>
    <ligand>
        <name>Mn(2+)</name>
        <dbReference type="ChEBI" id="CHEBI:29035"/>
        <label>2</label>
    </ligand>
</feature>
<dbReference type="GO" id="GO:0005525">
    <property type="term" value="F:GTP binding"/>
    <property type="evidence" value="ECO:0007669"/>
    <property type="project" value="UniProtKB-KW"/>
</dbReference>
<keyword evidence="6" id="KW-0255">Endonuclease</keyword>
<keyword evidence="5 17" id="KW-0547">Nucleotide-binding</keyword>
<evidence type="ECO:0000256" key="17">
    <source>
        <dbReference type="PIRSR" id="PIRSR601233-2"/>
    </source>
</evidence>
<evidence type="ECO:0000256" key="18">
    <source>
        <dbReference type="PIRSR" id="PIRSR601233-3"/>
    </source>
</evidence>
<evidence type="ECO:0000256" key="11">
    <source>
        <dbReference type="ARBA" id="ARBA00023000"/>
    </source>
</evidence>
<dbReference type="InterPro" id="IPR036025">
    <property type="entry name" value="RtcB-like_sf"/>
</dbReference>
<evidence type="ECO:0000256" key="19">
    <source>
        <dbReference type="RuleBase" id="RU371113"/>
    </source>
</evidence>
<dbReference type="EC" id="6.5.1.-" evidence="19"/>
<reference evidence="21 22" key="1">
    <citation type="submission" date="2017-09" db="EMBL/GenBank/DDBJ databases">
        <title>Depth-based differentiation of microbial function through sediment-hosted aquifers and enrichment of novel symbionts in the deep terrestrial subsurface.</title>
        <authorList>
            <person name="Probst A.J."/>
            <person name="Ladd B."/>
            <person name="Jarett J.K."/>
            <person name="Geller-Mcgrath D.E."/>
            <person name="Sieber C.M."/>
            <person name="Emerson J.B."/>
            <person name="Anantharaman K."/>
            <person name="Thomas B.C."/>
            <person name="Malmstrom R."/>
            <person name="Stieglmeier M."/>
            <person name="Klingl A."/>
            <person name="Woyke T."/>
            <person name="Ryan C.M."/>
            <person name="Banfield J.F."/>
        </authorList>
    </citation>
    <scope>NUCLEOTIDE SEQUENCE [LARGE SCALE GENOMIC DNA]</scope>
    <source>
        <strain evidence="21">CG12_big_fil_rev_8_21_14_0_65_43_15</strain>
    </source>
</reference>
<evidence type="ECO:0000256" key="2">
    <source>
        <dbReference type="ARBA" id="ARBA00022598"/>
    </source>
</evidence>
<feature type="binding site" evidence="17">
    <location>
        <position position="1000"/>
    </location>
    <ligand>
        <name>GMP</name>
        <dbReference type="ChEBI" id="CHEBI:58115"/>
    </ligand>
</feature>
<dbReference type="NCBIfam" id="NF038162">
    <property type="entry name" value="RctB_rel_intein"/>
    <property type="match status" value="1"/>
</dbReference>
<dbReference type="InterPro" id="IPR001233">
    <property type="entry name" value="RtcB"/>
</dbReference>
<dbReference type="InterPro" id="IPR006141">
    <property type="entry name" value="Intein_N"/>
</dbReference>
<feature type="binding site" evidence="18">
    <location>
        <position position="725"/>
    </location>
    <ligand>
        <name>Mn(2+)</name>
        <dbReference type="ChEBI" id="CHEBI:29035"/>
        <label>1</label>
    </ligand>
</feature>
<dbReference type="PRINTS" id="PR00379">
    <property type="entry name" value="INTEIN"/>
</dbReference>
<evidence type="ECO:0000256" key="7">
    <source>
        <dbReference type="ARBA" id="ARBA00022800"/>
    </source>
</evidence>
<dbReference type="PROSITE" id="PS50819">
    <property type="entry name" value="INTEIN_ENDONUCLEASE"/>
    <property type="match status" value="1"/>
</dbReference>
<dbReference type="Gene3D" id="3.90.1860.10">
    <property type="entry name" value="tRNA-splicing ligase RtcB"/>
    <property type="match status" value="2"/>
</dbReference>
<evidence type="ECO:0000256" key="3">
    <source>
        <dbReference type="ARBA" id="ARBA00022722"/>
    </source>
</evidence>